<sequence>MQTYMFPIKIAFITFPFLAFLFTFPFVIYQYRKHGYINKFRILILYSFLLYLIVTYYLVILPLPKTRDVRSLQSPDTLYYQLIPFNFIFDFIKETKISLSDPSTFKNILKERGFLQPVFNGILLTPLGVYLRYYFRKNLKETLLITFLFSLFFEITQLTALYGLYNAPYRIFDLDDLILNTFGGFIGYMIAPIFTFFLPKPSKLDKDIDLEKINVSYFRRFLAFLIDWFIIGLIPNIKDTILTEAAVVFVYFILIVYLTNGKTLGKSLLRIKIKGGNEKLYFKEVFIRYALLYYGIFGFNKLIFEVIDINRNEFFNYIIIIMLIAVVINIIIFSHVLICMFRKDKLLFYEKISNTKNVTISPK</sequence>
<name>A0ABY8EF73_9FIRM</name>
<proteinExistence type="predicted"/>
<evidence type="ECO:0000256" key="4">
    <source>
        <dbReference type="ARBA" id="ARBA00023136"/>
    </source>
</evidence>
<keyword evidence="3 5" id="KW-1133">Transmembrane helix</keyword>
<keyword evidence="9" id="KW-1185">Reference proteome</keyword>
<protein>
    <submittedName>
        <fullName evidence="8">VanZ family protein</fullName>
    </submittedName>
</protein>
<dbReference type="PANTHER" id="PTHR36834">
    <property type="entry name" value="MEMBRANE PROTEIN-RELATED"/>
    <property type="match status" value="1"/>
</dbReference>
<evidence type="ECO:0000256" key="2">
    <source>
        <dbReference type="ARBA" id="ARBA00022692"/>
    </source>
</evidence>
<evidence type="ECO:0000256" key="3">
    <source>
        <dbReference type="ARBA" id="ARBA00022989"/>
    </source>
</evidence>
<accession>A0ABY8EF73</accession>
<dbReference type="InterPro" id="IPR021192">
    <property type="entry name" value="UCP031578_Vanz/RDD"/>
</dbReference>
<feature type="transmembrane region" description="Helical" evidence="5">
    <location>
        <begin position="217"/>
        <end position="235"/>
    </location>
</feature>
<feature type="domain" description="RDD" evidence="7">
    <location>
        <begin position="245"/>
        <end position="332"/>
    </location>
</feature>
<keyword evidence="2 5" id="KW-0812">Transmembrane</keyword>
<evidence type="ECO:0000313" key="8">
    <source>
        <dbReference type="EMBL" id="WFD10234.1"/>
    </source>
</evidence>
<feature type="transmembrane region" description="Helical" evidence="5">
    <location>
        <begin position="177"/>
        <end position="197"/>
    </location>
</feature>
<reference evidence="8 9" key="1">
    <citation type="submission" date="2023-03" db="EMBL/GenBank/DDBJ databases">
        <title>Complete genome sequence of Tepidibacter sp. SWIR-1, isolated from a deep-sea hydrothermal vent.</title>
        <authorList>
            <person name="Li X."/>
        </authorList>
    </citation>
    <scope>NUCLEOTIDE SEQUENCE [LARGE SCALE GENOMIC DNA]</scope>
    <source>
        <strain evidence="8 9">SWIR-1</strain>
    </source>
</reference>
<feature type="transmembrane region" description="Helical" evidence="5">
    <location>
        <begin position="241"/>
        <end position="259"/>
    </location>
</feature>
<comment type="subcellular location">
    <subcellularLocation>
        <location evidence="1">Membrane</location>
        <topology evidence="1">Multi-pass membrane protein</topology>
    </subcellularLocation>
</comment>
<feature type="transmembrane region" description="Helical" evidence="5">
    <location>
        <begin position="317"/>
        <end position="341"/>
    </location>
</feature>
<dbReference type="InterPro" id="IPR006976">
    <property type="entry name" value="VanZ-like"/>
</dbReference>
<dbReference type="RefSeq" id="WP_277732212.1">
    <property type="nucleotide sequence ID" value="NZ_CP120733.1"/>
</dbReference>
<dbReference type="InterPro" id="IPR010432">
    <property type="entry name" value="RDD"/>
</dbReference>
<dbReference type="EMBL" id="CP120733">
    <property type="protein sequence ID" value="WFD10234.1"/>
    <property type="molecule type" value="Genomic_DNA"/>
</dbReference>
<evidence type="ECO:0000256" key="5">
    <source>
        <dbReference type="SAM" id="Phobius"/>
    </source>
</evidence>
<dbReference type="PIRSF" id="PIRSF031578">
    <property type="entry name" value="Uncharacterised_Vanz_RDD-cont"/>
    <property type="match status" value="1"/>
</dbReference>
<dbReference type="Pfam" id="PF06271">
    <property type="entry name" value="RDD"/>
    <property type="match status" value="1"/>
</dbReference>
<organism evidence="8 9">
    <name type="scientific">Tepidibacter hydrothermalis</name>
    <dbReference type="NCBI Taxonomy" id="3036126"/>
    <lineage>
        <taxon>Bacteria</taxon>
        <taxon>Bacillati</taxon>
        <taxon>Bacillota</taxon>
        <taxon>Clostridia</taxon>
        <taxon>Peptostreptococcales</taxon>
        <taxon>Peptostreptococcaceae</taxon>
        <taxon>Tepidibacter</taxon>
    </lineage>
</organism>
<feature type="transmembrane region" description="Helical" evidence="5">
    <location>
        <begin position="6"/>
        <end position="28"/>
    </location>
</feature>
<dbReference type="InterPro" id="IPR053150">
    <property type="entry name" value="Teicoplanin_resist-assoc"/>
</dbReference>
<feature type="domain" description="VanZ-like" evidence="6">
    <location>
        <begin position="48"/>
        <end position="194"/>
    </location>
</feature>
<feature type="transmembrane region" description="Helical" evidence="5">
    <location>
        <begin position="40"/>
        <end position="60"/>
    </location>
</feature>
<dbReference type="Proteomes" id="UP001222800">
    <property type="component" value="Chromosome"/>
</dbReference>
<evidence type="ECO:0000259" key="7">
    <source>
        <dbReference type="Pfam" id="PF06271"/>
    </source>
</evidence>
<feature type="transmembrane region" description="Helical" evidence="5">
    <location>
        <begin position="280"/>
        <end position="297"/>
    </location>
</feature>
<dbReference type="PANTHER" id="PTHR36834:SF1">
    <property type="entry name" value="INTEGRAL MEMBRANE PROTEIN"/>
    <property type="match status" value="1"/>
</dbReference>
<evidence type="ECO:0000259" key="6">
    <source>
        <dbReference type="Pfam" id="PF04892"/>
    </source>
</evidence>
<evidence type="ECO:0000256" key="1">
    <source>
        <dbReference type="ARBA" id="ARBA00004141"/>
    </source>
</evidence>
<dbReference type="Pfam" id="PF04892">
    <property type="entry name" value="VanZ"/>
    <property type="match status" value="1"/>
</dbReference>
<feature type="transmembrane region" description="Helical" evidence="5">
    <location>
        <begin position="114"/>
        <end position="135"/>
    </location>
</feature>
<evidence type="ECO:0000313" key="9">
    <source>
        <dbReference type="Proteomes" id="UP001222800"/>
    </source>
</evidence>
<feature type="transmembrane region" description="Helical" evidence="5">
    <location>
        <begin position="142"/>
        <end position="165"/>
    </location>
</feature>
<keyword evidence="4 5" id="KW-0472">Membrane</keyword>
<gene>
    <name evidence="8" type="ORF">P4S50_18040</name>
</gene>